<dbReference type="InterPro" id="IPR006578">
    <property type="entry name" value="MADF-dom"/>
</dbReference>
<feature type="region of interest" description="Disordered" evidence="2">
    <location>
        <begin position="239"/>
        <end position="297"/>
    </location>
</feature>
<proteinExistence type="predicted"/>
<comment type="caution">
    <text evidence="4">The sequence shown here is derived from an EMBL/GenBank/DDBJ whole genome shotgun (WGS) entry which is preliminary data.</text>
</comment>
<protein>
    <recommendedName>
        <fullName evidence="3">MADF domain-containing protein</fullName>
    </recommendedName>
</protein>
<accession>A0A8J2RJK6</accession>
<evidence type="ECO:0000313" key="5">
    <source>
        <dbReference type="Proteomes" id="UP000789390"/>
    </source>
</evidence>
<dbReference type="EMBL" id="CAKKLH010000090">
    <property type="protein sequence ID" value="CAH0102735.1"/>
    <property type="molecule type" value="Genomic_DNA"/>
</dbReference>
<dbReference type="OrthoDB" id="6360681at2759"/>
<dbReference type="Pfam" id="PF10545">
    <property type="entry name" value="MADF_DNA_bdg"/>
    <property type="match status" value="1"/>
</dbReference>
<dbReference type="AlphaFoldDB" id="A0A8J2RJK6"/>
<dbReference type="PANTHER" id="PTHR12243">
    <property type="entry name" value="MADF DOMAIN TRANSCRIPTION FACTOR"/>
    <property type="match status" value="1"/>
</dbReference>
<dbReference type="PROSITE" id="PS51029">
    <property type="entry name" value="MADF"/>
    <property type="match status" value="1"/>
</dbReference>
<gene>
    <name evidence="4" type="ORF">DGAL_LOCUS5181</name>
</gene>
<dbReference type="SMART" id="SM00595">
    <property type="entry name" value="MADF"/>
    <property type="match status" value="1"/>
</dbReference>
<feature type="compositionally biased region" description="Low complexity" evidence="2">
    <location>
        <begin position="268"/>
        <end position="279"/>
    </location>
</feature>
<dbReference type="GO" id="GO:0006357">
    <property type="term" value="P:regulation of transcription by RNA polymerase II"/>
    <property type="evidence" value="ECO:0007669"/>
    <property type="project" value="TreeGrafter"/>
</dbReference>
<feature type="coiled-coil region" evidence="1">
    <location>
        <begin position="366"/>
        <end position="393"/>
    </location>
</feature>
<evidence type="ECO:0000256" key="2">
    <source>
        <dbReference type="SAM" id="MobiDB-lite"/>
    </source>
</evidence>
<keyword evidence="1" id="KW-0175">Coiled coil</keyword>
<evidence type="ECO:0000256" key="1">
    <source>
        <dbReference type="SAM" id="Coils"/>
    </source>
</evidence>
<dbReference type="InterPro" id="IPR039353">
    <property type="entry name" value="TF_Adf1"/>
</dbReference>
<dbReference type="Proteomes" id="UP000789390">
    <property type="component" value="Unassembled WGS sequence"/>
</dbReference>
<reference evidence="4" key="1">
    <citation type="submission" date="2021-11" db="EMBL/GenBank/DDBJ databases">
        <authorList>
            <person name="Schell T."/>
        </authorList>
    </citation>
    <scope>NUCLEOTIDE SEQUENCE</scope>
    <source>
        <strain evidence="4">M5</strain>
    </source>
</reference>
<name>A0A8J2RJK6_9CRUS</name>
<dbReference type="PANTHER" id="PTHR12243:SF60">
    <property type="entry name" value="SI:CH211-15D5.12-RELATED"/>
    <property type="match status" value="1"/>
</dbReference>
<evidence type="ECO:0000313" key="4">
    <source>
        <dbReference type="EMBL" id="CAH0102735.1"/>
    </source>
</evidence>
<sequence length="395" mass="44873">MATGSTSVEEVPEMFANNNSSVMEDLNLSLMSSRKWCDEEREALIEVVKKHPCLYDTNSKSYKDVTVKTNAKLEISHLFEDCTFEDVTTQWTQLVDTFRRVRKVSNIEDPTGTSAEDSSHVQLPQWDLYHFMSFLDQLIKQRTRFYNVSSAKVVNIDLVEGRTVMDQMNTGKIDNTDKDSYLIVFEDESLASLDNQSIISVENDSHLNSEDSFSISGTDSMIDPCAKNVLTLQQVLDSMSSSQNPISGKPTAIESSKKTESRQVFPKTSTPTPSTSSSTAHLPSHPDSRIKKKRKLEESQADKDISLLVSHLINDKQTDSKLHTAIEKKEEIDEVTKEWRNYCKVFADKVAKIKSSSIKDDVRFKMEQLLYEAGKKEKEKAKLRKKKEEEKLTQA</sequence>
<feature type="compositionally biased region" description="Basic and acidic residues" evidence="2">
    <location>
        <begin position="284"/>
        <end position="297"/>
    </location>
</feature>
<keyword evidence="5" id="KW-1185">Reference proteome</keyword>
<feature type="domain" description="MADF" evidence="3">
    <location>
        <begin position="43"/>
        <end position="140"/>
    </location>
</feature>
<evidence type="ECO:0000259" key="3">
    <source>
        <dbReference type="PROSITE" id="PS51029"/>
    </source>
</evidence>
<dbReference type="GO" id="GO:0005634">
    <property type="term" value="C:nucleus"/>
    <property type="evidence" value="ECO:0007669"/>
    <property type="project" value="TreeGrafter"/>
</dbReference>
<dbReference type="GO" id="GO:0005667">
    <property type="term" value="C:transcription regulator complex"/>
    <property type="evidence" value="ECO:0007669"/>
    <property type="project" value="TreeGrafter"/>
</dbReference>
<organism evidence="4 5">
    <name type="scientific">Daphnia galeata</name>
    <dbReference type="NCBI Taxonomy" id="27404"/>
    <lineage>
        <taxon>Eukaryota</taxon>
        <taxon>Metazoa</taxon>
        <taxon>Ecdysozoa</taxon>
        <taxon>Arthropoda</taxon>
        <taxon>Crustacea</taxon>
        <taxon>Branchiopoda</taxon>
        <taxon>Diplostraca</taxon>
        <taxon>Cladocera</taxon>
        <taxon>Anomopoda</taxon>
        <taxon>Daphniidae</taxon>
        <taxon>Daphnia</taxon>
    </lineage>
</organism>